<evidence type="ECO:0000313" key="3">
    <source>
        <dbReference type="Proteomes" id="UP000614601"/>
    </source>
</evidence>
<gene>
    <name evidence="2" type="ORF">BOKJ2_LOCUS5155</name>
</gene>
<keyword evidence="3" id="KW-1185">Reference proteome</keyword>
<dbReference type="Proteomes" id="UP000614601">
    <property type="component" value="Unassembled WGS sequence"/>
</dbReference>
<name>A0A811KCS7_9BILA</name>
<dbReference type="EMBL" id="CAJFCW020000003">
    <property type="protein sequence ID" value="CAG9101117.1"/>
    <property type="molecule type" value="Genomic_DNA"/>
</dbReference>
<dbReference type="Pfam" id="PF21023">
    <property type="entry name" value="DENR_N"/>
    <property type="match status" value="1"/>
</dbReference>
<dbReference type="OrthoDB" id="10335747at2759"/>
<protein>
    <recommendedName>
        <fullName evidence="1">DENR N-terminal domain-containing protein</fullName>
    </recommendedName>
</protein>
<dbReference type="EMBL" id="CAJFDH010000003">
    <property type="protein sequence ID" value="CAD5213563.1"/>
    <property type="molecule type" value="Genomic_DNA"/>
</dbReference>
<feature type="domain" description="DENR N-terminal" evidence="1">
    <location>
        <begin position="19"/>
        <end position="55"/>
    </location>
</feature>
<reference evidence="2" key="1">
    <citation type="submission" date="2020-09" db="EMBL/GenBank/DDBJ databases">
        <authorList>
            <person name="Kikuchi T."/>
        </authorList>
    </citation>
    <scope>NUCLEOTIDE SEQUENCE</scope>
    <source>
        <strain evidence="2">SH1</strain>
    </source>
</reference>
<accession>A0A811KCS7</accession>
<evidence type="ECO:0000259" key="1">
    <source>
        <dbReference type="Pfam" id="PF21023"/>
    </source>
</evidence>
<dbReference type="InterPro" id="IPR048517">
    <property type="entry name" value="DENR_N"/>
</dbReference>
<evidence type="ECO:0000313" key="2">
    <source>
        <dbReference type="EMBL" id="CAD5213563.1"/>
    </source>
</evidence>
<dbReference type="AlphaFoldDB" id="A0A811KCS7"/>
<proteinExistence type="predicted"/>
<comment type="caution">
    <text evidence="2">The sequence shown here is derived from an EMBL/GenBank/DDBJ whole genome shotgun (WGS) entry which is preliminary data.</text>
</comment>
<organism evidence="2 3">
    <name type="scientific">Bursaphelenchus okinawaensis</name>
    <dbReference type="NCBI Taxonomy" id="465554"/>
    <lineage>
        <taxon>Eukaryota</taxon>
        <taxon>Metazoa</taxon>
        <taxon>Ecdysozoa</taxon>
        <taxon>Nematoda</taxon>
        <taxon>Chromadorea</taxon>
        <taxon>Rhabditida</taxon>
        <taxon>Tylenchina</taxon>
        <taxon>Tylenchomorpha</taxon>
        <taxon>Aphelenchoidea</taxon>
        <taxon>Aphelenchoididae</taxon>
        <taxon>Bursaphelenchus</taxon>
    </lineage>
</organism>
<dbReference type="Proteomes" id="UP000783686">
    <property type="component" value="Unassembled WGS sequence"/>
</dbReference>
<sequence length="106" mass="12215">MTTEAPKPQLSLSDSTPLVHYCGECEMPIEYCVYGKDPLRCLRWLEDHLPEVYAQMVPEQVDKYKNPVTPTIIETVIIPEVRDGRFASIGSLDEFKKFVVRAERKK</sequence>